<dbReference type="GeneID" id="20091399"/>
<accession>A0A024TAD0</accession>
<feature type="compositionally biased region" description="Basic residues" evidence="1">
    <location>
        <begin position="131"/>
        <end position="140"/>
    </location>
</feature>
<reference evidence="2" key="1">
    <citation type="submission" date="2013-12" db="EMBL/GenBank/DDBJ databases">
        <title>The Genome Sequence of Aphanomyces invadans NJM9701.</title>
        <authorList>
            <consortium name="The Broad Institute Genomics Platform"/>
            <person name="Russ C."/>
            <person name="Tyler B."/>
            <person name="van West P."/>
            <person name="Dieguez-Uribeondo J."/>
            <person name="Young S.K."/>
            <person name="Zeng Q."/>
            <person name="Gargeya S."/>
            <person name="Fitzgerald M."/>
            <person name="Abouelleil A."/>
            <person name="Alvarado L."/>
            <person name="Chapman S.B."/>
            <person name="Gainer-Dewar J."/>
            <person name="Goldberg J."/>
            <person name="Griggs A."/>
            <person name="Gujja S."/>
            <person name="Hansen M."/>
            <person name="Howarth C."/>
            <person name="Imamovic A."/>
            <person name="Ireland A."/>
            <person name="Larimer J."/>
            <person name="McCowan C."/>
            <person name="Murphy C."/>
            <person name="Pearson M."/>
            <person name="Poon T.W."/>
            <person name="Priest M."/>
            <person name="Roberts A."/>
            <person name="Saif S."/>
            <person name="Shea T."/>
            <person name="Sykes S."/>
            <person name="Wortman J."/>
            <person name="Nusbaum C."/>
            <person name="Birren B."/>
        </authorList>
    </citation>
    <scope>NUCLEOTIDE SEQUENCE [LARGE SCALE GENOMIC DNA]</scope>
    <source>
        <strain evidence="2">NJM9701</strain>
    </source>
</reference>
<organism evidence="2">
    <name type="scientific">Aphanomyces invadans</name>
    <dbReference type="NCBI Taxonomy" id="157072"/>
    <lineage>
        <taxon>Eukaryota</taxon>
        <taxon>Sar</taxon>
        <taxon>Stramenopiles</taxon>
        <taxon>Oomycota</taxon>
        <taxon>Saprolegniomycetes</taxon>
        <taxon>Saprolegniales</taxon>
        <taxon>Verrucalvaceae</taxon>
        <taxon>Aphanomyces</taxon>
    </lineage>
</organism>
<feature type="region of interest" description="Disordered" evidence="1">
    <location>
        <begin position="1"/>
        <end position="39"/>
    </location>
</feature>
<evidence type="ECO:0000256" key="1">
    <source>
        <dbReference type="SAM" id="MobiDB-lite"/>
    </source>
</evidence>
<protein>
    <submittedName>
        <fullName evidence="2">Uncharacterized protein</fullName>
    </submittedName>
</protein>
<feature type="region of interest" description="Disordered" evidence="1">
    <location>
        <begin position="109"/>
        <end position="146"/>
    </location>
</feature>
<dbReference type="EMBL" id="KI914018">
    <property type="protein sequence ID" value="ETV90934.1"/>
    <property type="molecule type" value="Genomic_DNA"/>
</dbReference>
<dbReference type="AlphaFoldDB" id="A0A024TAD0"/>
<evidence type="ECO:0000313" key="2">
    <source>
        <dbReference type="EMBL" id="ETV90934.1"/>
    </source>
</evidence>
<name>A0A024TAD0_9STRA</name>
<dbReference type="VEuPathDB" id="FungiDB:H310_14349"/>
<feature type="compositionally biased region" description="Polar residues" evidence="1">
    <location>
        <begin position="9"/>
        <end position="30"/>
    </location>
</feature>
<dbReference type="OrthoDB" id="78611at2759"/>
<proteinExistence type="predicted"/>
<feature type="compositionally biased region" description="Basic and acidic residues" evidence="1">
    <location>
        <begin position="109"/>
        <end position="130"/>
    </location>
</feature>
<dbReference type="RefSeq" id="XP_008880416.1">
    <property type="nucleotide sequence ID" value="XM_008882194.1"/>
</dbReference>
<gene>
    <name evidence="2" type="ORF">H310_14349</name>
</gene>
<sequence>MTCLVETGGNASAATARSSGQSPPHTSETSSTDKKNKSTYCKQYYERNREKRILQSKEYQRRNRDKVRAYRQQNRDKELARMKVYNKMWYQQNRDKVLARLKQYRKQNPEKEAKWVKDYRQRNKDKINQRKRERYSKRKRSGMDTPSRVVAAPAMALDYVLNNATTEGVDWTPEPSNLAGSSWLPSLHPMQSALPPPKTSLSFLLNA</sequence>